<evidence type="ECO:0000313" key="5">
    <source>
        <dbReference type="Proteomes" id="UP000229342"/>
    </source>
</evidence>
<proteinExistence type="predicted"/>
<evidence type="ECO:0000313" key="4">
    <source>
        <dbReference type="EMBL" id="PIQ68646.1"/>
    </source>
</evidence>
<dbReference type="InterPro" id="IPR007110">
    <property type="entry name" value="Ig-like_dom"/>
</dbReference>
<dbReference type="Gene3D" id="2.60.40.10">
    <property type="entry name" value="Immunoglobulins"/>
    <property type="match status" value="1"/>
</dbReference>
<evidence type="ECO:0000259" key="2">
    <source>
        <dbReference type="PROSITE" id="PS50835"/>
    </source>
</evidence>
<dbReference type="InterPro" id="IPR011050">
    <property type="entry name" value="Pectin_lyase_fold/virulence"/>
</dbReference>
<dbReference type="Gene3D" id="2.160.20.10">
    <property type="entry name" value="Single-stranded right-handed beta-helix, Pectin lyase-like"/>
    <property type="match status" value="1"/>
</dbReference>
<evidence type="ECO:0008006" key="6">
    <source>
        <dbReference type="Google" id="ProtNLM"/>
    </source>
</evidence>
<dbReference type="EMBL" id="PCVG01000036">
    <property type="protein sequence ID" value="PIQ68646.1"/>
    <property type="molecule type" value="Genomic_DNA"/>
</dbReference>
<protein>
    <recommendedName>
        <fullName evidence="6">LTD domain-containing protein</fullName>
    </recommendedName>
</protein>
<reference evidence="4 5" key="1">
    <citation type="submission" date="2017-09" db="EMBL/GenBank/DDBJ databases">
        <title>Depth-based differentiation of microbial function through sediment-hosted aquifers and enrichment of novel symbionts in the deep terrestrial subsurface.</title>
        <authorList>
            <person name="Probst A.J."/>
            <person name="Ladd B."/>
            <person name="Jarett J.K."/>
            <person name="Geller-Mcgrath D.E."/>
            <person name="Sieber C.M."/>
            <person name="Emerson J.B."/>
            <person name="Anantharaman K."/>
            <person name="Thomas B.C."/>
            <person name="Malmstrom R."/>
            <person name="Stieglmeier M."/>
            <person name="Klingl A."/>
            <person name="Woyke T."/>
            <person name="Ryan C.M."/>
            <person name="Banfield J.F."/>
        </authorList>
    </citation>
    <scope>NUCLEOTIDE SEQUENCE [LARGE SCALE GENOMIC DNA]</scope>
    <source>
        <strain evidence="4">CG11_big_fil_rev_8_21_14_0_20_46_11</strain>
    </source>
</reference>
<sequence>MRRAIGLIILGFIFVPNVSIAGTEVCTSSGYTVLTVNGIFTNESEAKANKEELELRMLRKYNGESVRVDYLHNPSHLLGVGDLVKVLEQTIAKDQFLDDYDLYEILKSASEKVTTQKLLLVAHSQGNFYANGFYKKVANQPGGVPSQSLGVYSVATPASYVAGDGKYLTSGTDKVITPLLTALSPNDYIELHDEDDPRGHGFAGIYLKYKGADIVKGIEWSLDRLQTNEVQKEDHLCIEPPDPTVALVVAGATLAVGDFYLDNGIDALKEAPKSIHTVGVVVLHAGTTAVTAIGNATIYVATKTVQGVSAVGTFVLDTSEKVVSATLAFGKSAVGAVANAFSTQKGQTASVANANTSALTVNQSAVVSSGSPADSTKVVVTEHTEEEVSPRAVSDVSLSKEIVTNEPEVIQPVTKSVVDQPVTSDTTDTLQTETTAVSNEYDYNAPSGYFRPAPPGGGGGGTSQATPVETTSASATPVDTTAPDAPVVNSPSANASFTTTSATFTGTAEVDSVLSNDFSSDTVSVDSSGAWTLTLTLNQGTNTVAWYASDRSGNRSVSTSTTVHVDSLSPEVTLSSSTCDGTLSASACLVATTSLAFSWNSGATDFSYFVIDKNGTVSTTTATSTTATATDESTYTMSVSAIDTSGNASATSTQAVSVYTMPVVINEVAWAGTEASAFDEWVELYNRTDTPISLSSFVMYATDLSPYIPLSGTIGANSYFLIERTDDTTVDTVSADLVTPFSGAGGSGLSNDGDALTLAFTYNGATTTVDSMPTCPGGNTSWCTGDSTTGYRRTTERISASATGNSSSNWASHLGEYLLNGLDANGGAIKGTPKAKNSVSHLVSVTGSISSDVTLTVANSPYLIGGDSLTVTNGATLTIEPGVVIKGVSVPYPAIQVNGALVANGTASEPVVFTSFYDDEYGGDLNADGTATTPSAGNWVQLSFNATSVGSSLTHTLVRYGGSSNVSDTMVRKASIGVDRTKVAFDHVVVEYSRANGISLVNSNSTVTNSRFSTSTYSTFLSSGIYISGGSPTVTGSTFNGNYRGMTVASATSTISSNTFIDNTEEAIYTAGVMSSFSNNAGSGNKYNAIVLSGNSTSAVIAATTTLFANALPYLVKGTVTVASNSTLAFDSGVVVKGWNSAQSQYGSISVANGGTLYSSGTTPNDLIFTSIRDSSVGGAVTSGDPDPAPGDWKGVAVLAGGRVSLSGFTMKYAGAGAQIGSPAPGQTAGAFKITGSTATSSGSISNALFDSNYQSGLNLDSVSSLSVSDVTFQNHTLKKASYATGIYSRTSTSTMSNITFSGNERDGVGIGVNALTCTNCGTPNTSPSDFFSP</sequence>
<dbReference type="InterPro" id="IPR013783">
    <property type="entry name" value="Ig-like_fold"/>
</dbReference>
<gene>
    <name evidence="4" type="ORF">COV91_02920</name>
</gene>
<feature type="domain" description="LTD" evidence="3">
    <location>
        <begin position="644"/>
        <end position="806"/>
    </location>
</feature>
<accession>A0A2H0KBL7</accession>
<evidence type="ECO:0000256" key="1">
    <source>
        <dbReference type="SAM" id="MobiDB-lite"/>
    </source>
</evidence>
<dbReference type="Pfam" id="PF13229">
    <property type="entry name" value="Beta_helix"/>
    <property type="match status" value="1"/>
</dbReference>
<name>A0A2H0KBL7_9BACT</name>
<dbReference type="PANTHER" id="PTHR41339:SF1">
    <property type="entry name" value="SECRETED PROTEIN"/>
    <property type="match status" value="1"/>
</dbReference>
<dbReference type="PROSITE" id="PS51841">
    <property type="entry name" value="LTD"/>
    <property type="match status" value="1"/>
</dbReference>
<dbReference type="SUPFAM" id="SSF74853">
    <property type="entry name" value="Lamin A/C globular tail domain"/>
    <property type="match status" value="1"/>
</dbReference>
<dbReference type="PANTHER" id="PTHR41339">
    <property type="entry name" value="LIPL48"/>
    <property type="match status" value="1"/>
</dbReference>
<dbReference type="InterPro" id="IPR001322">
    <property type="entry name" value="Lamin_tail_dom"/>
</dbReference>
<feature type="region of interest" description="Disordered" evidence="1">
    <location>
        <begin position="442"/>
        <end position="490"/>
    </location>
</feature>
<dbReference type="InterPro" id="IPR036415">
    <property type="entry name" value="Lamin_tail_dom_sf"/>
</dbReference>
<feature type="compositionally biased region" description="Polar residues" evidence="1">
    <location>
        <begin position="463"/>
        <end position="479"/>
    </location>
</feature>
<dbReference type="SMART" id="SM00710">
    <property type="entry name" value="PbH1"/>
    <property type="match status" value="4"/>
</dbReference>
<dbReference type="SUPFAM" id="SSF51126">
    <property type="entry name" value="Pectin lyase-like"/>
    <property type="match status" value="2"/>
</dbReference>
<dbReference type="PROSITE" id="PS50835">
    <property type="entry name" value="IG_LIKE"/>
    <property type="match status" value="1"/>
</dbReference>
<dbReference type="InterPro" id="IPR006626">
    <property type="entry name" value="PbH1"/>
</dbReference>
<dbReference type="InterPro" id="IPR039448">
    <property type="entry name" value="Beta_helix"/>
</dbReference>
<organism evidence="4 5">
    <name type="scientific">Candidatus Taylorbacteria bacterium CG11_big_fil_rev_8_21_14_0_20_46_11</name>
    <dbReference type="NCBI Taxonomy" id="1975025"/>
    <lineage>
        <taxon>Bacteria</taxon>
        <taxon>Candidatus Tayloriibacteriota</taxon>
    </lineage>
</organism>
<feature type="domain" description="Ig-like" evidence="2">
    <location>
        <begin position="570"/>
        <end position="657"/>
    </location>
</feature>
<comment type="caution">
    <text evidence="4">The sequence shown here is derived from an EMBL/GenBank/DDBJ whole genome shotgun (WGS) entry which is preliminary data.</text>
</comment>
<dbReference type="Proteomes" id="UP000229342">
    <property type="component" value="Unassembled WGS sequence"/>
</dbReference>
<evidence type="ECO:0000259" key="3">
    <source>
        <dbReference type="PROSITE" id="PS51841"/>
    </source>
</evidence>
<dbReference type="InterPro" id="IPR012334">
    <property type="entry name" value="Pectin_lyas_fold"/>
</dbReference>